<keyword evidence="1" id="KW-1133">Transmembrane helix</keyword>
<evidence type="ECO:0000313" key="2">
    <source>
        <dbReference type="EMBL" id="RSK24016.1"/>
    </source>
</evidence>
<evidence type="ECO:0000256" key="1">
    <source>
        <dbReference type="SAM" id="Phobius"/>
    </source>
</evidence>
<evidence type="ECO:0000313" key="3">
    <source>
        <dbReference type="Proteomes" id="UP000280066"/>
    </source>
</evidence>
<name>A0A3R9LP91_9BACT</name>
<protein>
    <submittedName>
        <fullName evidence="2">Uncharacterized protein</fullName>
    </submittedName>
</protein>
<reference evidence="2 3" key="1">
    <citation type="submission" date="2018-12" db="EMBL/GenBank/DDBJ databases">
        <authorList>
            <person name="Feng G."/>
            <person name="Zhu H."/>
        </authorList>
    </citation>
    <scope>NUCLEOTIDE SEQUENCE [LARGE SCALE GENOMIC DNA]</scope>
    <source>
        <strain evidence="2 3">9PBR-2</strain>
    </source>
</reference>
<dbReference type="Proteomes" id="UP000280066">
    <property type="component" value="Unassembled WGS sequence"/>
</dbReference>
<gene>
    <name evidence="2" type="ORF">EI290_21305</name>
</gene>
<sequence length="184" mass="20790">MQGLFRKIRLITPLVLHFSIDKDQFIQRLQPHVAPPHINPFGRLGRIFSPEVAPYTGIINTDTVQMKPRAEENWAFAPSFRATLLPDPAGVRVEGELNGASLHVVAPALLYSAFILFVLTVFVSQTGKMTFLNVIMLLLAFLFQGAFLVGLPYFKTRRGMQKMANDLKRDLFYFVERPVQSPNS</sequence>
<proteinExistence type="predicted"/>
<organism evidence="2 3">
    <name type="scientific">Hymenobacter metallilatus</name>
    <dbReference type="NCBI Taxonomy" id="2493666"/>
    <lineage>
        <taxon>Bacteria</taxon>
        <taxon>Pseudomonadati</taxon>
        <taxon>Bacteroidota</taxon>
        <taxon>Cytophagia</taxon>
        <taxon>Cytophagales</taxon>
        <taxon>Hymenobacteraceae</taxon>
        <taxon>Hymenobacter</taxon>
    </lineage>
</organism>
<dbReference type="EMBL" id="RWIS01000020">
    <property type="protein sequence ID" value="RSK24016.1"/>
    <property type="molecule type" value="Genomic_DNA"/>
</dbReference>
<feature type="transmembrane region" description="Helical" evidence="1">
    <location>
        <begin position="130"/>
        <end position="154"/>
    </location>
</feature>
<dbReference type="AlphaFoldDB" id="A0A3R9LP91"/>
<keyword evidence="1" id="KW-0812">Transmembrane</keyword>
<dbReference type="RefSeq" id="WP_125433677.1">
    <property type="nucleotide sequence ID" value="NZ_RWIS01000020.1"/>
</dbReference>
<feature type="transmembrane region" description="Helical" evidence="1">
    <location>
        <begin position="102"/>
        <end position="124"/>
    </location>
</feature>
<dbReference type="OrthoDB" id="886186at2"/>
<accession>A0A3R9LP91</accession>
<comment type="caution">
    <text evidence="2">The sequence shown here is derived from an EMBL/GenBank/DDBJ whole genome shotgun (WGS) entry which is preliminary data.</text>
</comment>
<keyword evidence="3" id="KW-1185">Reference proteome</keyword>
<keyword evidence="1" id="KW-0472">Membrane</keyword>